<dbReference type="InterPro" id="IPR050792">
    <property type="entry name" value="ADP-ribosylglycohydrolase"/>
</dbReference>
<dbReference type="Proteomes" id="UP000192276">
    <property type="component" value="Unassembled WGS sequence"/>
</dbReference>
<name>A0A1V9GAI6_9BACT</name>
<evidence type="ECO:0000256" key="3">
    <source>
        <dbReference type="PIRSR" id="PIRSR605502-1"/>
    </source>
</evidence>
<feature type="binding site" evidence="3">
    <location>
        <position position="51"/>
    </location>
    <ligand>
        <name>Mg(2+)</name>
        <dbReference type="ChEBI" id="CHEBI:18420"/>
        <label>1</label>
    </ligand>
</feature>
<gene>
    <name evidence="4" type="ORF">A4R26_12160</name>
</gene>
<dbReference type="EMBL" id="LWBP01000024">
    <property type="protein sequence ID" value="OQP67564.1"/>
    <property type="molecule type" value="Genomic_DNA"/>
</dbReference>
<dbReference type="AlphaFoldDB" id="A0A1V9GAI6"/>
<evidence type="ECO:0000256" key="2">
    <source>
        <dbReference type="ARBA" id="ARBA00022801"/>
    </source>
</evidence>
<feature type="binding site" evidence="3">
    <location>
        <position position="49"/>
    </location>
    <ligand>
        <name>Mg(2+)</name>
        <dbReference type="ChEBI" id="CHEBI:18420"/>
        <label>1</label>
    </ligand>
</feature>
<organism evidence="4 5">
    <name type="scientific">Niastella populi</name>
    <dbReference type="NCBI Taxonomy" id="550983"/>
    <lineage>
        <taxon>Bacteria</taxon>
        <taxon>Pseudomonadati</taxon>
        <taxon>Bacteroidota</taxon>
        <taxon>Chitinophagia</taxon>
        <taxon>Chitinophagales</taxon>
        <taxon>Chitinophagaceae</taxon>
        <taxon>Niastella</taxon>
    </lineage>
</organism>
<keyword evidence="2" id="KW-0378">Hydrolase</keyword>
<keyword evidence="3" id="KW-0479">Metal-binding</keyword>
<dbReference type="InterPro" id="IPR036705">
    <property type="entry name" value="Ribosyl_crysJ1_sf"/>
</dbReference>
<dbReference type="STRING" id="550983.A4R26_12160"/>
<dbReference type="Gene3D" id="1.10.4080.10">
    <property type="entry name" value="ADP-ribosylation/Crystallin J1"/>
    <property type="match status" value="1"/>
</dbReference>
<evidence type="ECO:0008006" key="6">
    <source>
        <dbReference type="Google" id="ProtNLM"/>
    </source>
</evidence>
<dbReference type="GO" id="GO:0016787">
    <property type="term" value="F:hydrolase activity"/>
    <property type="evidence" value="ECO:0007669"/>
    <property type="project" value="UniProtKB-KW"/>
</dbReference>
<comment type="similarity">
    <text evidence="1">Belongs to the ADP-ribosylglycohydrolase family.</text>
</comment>
<dbReference type="RefSeq" id="WP_081161578.1">
    <property type="nucleotide sequence ID" value="NZ_LWBP01000024.1"/>
</dbReference>
<feature type="binding site" evidence="3">
    <location>
        <position position="50"/>
    </location>
    <ligand>
        <name>Mg(2+)</name>
        <dbReference type="ChEBI" id="CHEBI:18420"/>
        <label>1</label>
    </ligand>
</feature>
<dbReference type="OrthoDB" id="9798107at2"/>
<proteinExistence type="inferred from homology"/>
<keyword evidence="3" id="KW-0460">Magnesium</keyword>
<comment type="cofactor">
    <cofactor evidence="3">
        <name>Mg(2+)</name>
        <dbReference type="ChEBI" id="CHEBI:18420"/>
    </cofactor>
    <text evidence="3">Binds 2 magnesium ions per subunit.</text>
</comment>
<evidence type="ECO:0000313" key="5">
    <source>
        <dbReference type="Proteomes" id="UP000192276"/>
    </source>
</evidence>
<evidence type="ECO:0000256" key="1">
    <source>
        <dbReference type="ARBA" id="ARBA00010702"/>
    </source>
</evidence>
<dbReference type="SUPFAM" id="SSF101478">
    <property type="entry name" value="ADP-ribosylglycohydrolase"/>
    <property type="match status" value="1"/>
</dbReference>
<comment type="caution">
    <text evidence="4">The sequence shown here is derived from an EMBL/GenBank/DDBJ whole genome shotgun (WGS) entry which is preliminary data.</text>
</comment>
<reference evidence="5" key="1">
    <citation type="submission" date="2016-04" db="EMBL/GenBank/DDBJ databases">
        <authorList>
            <person name="Chen L."/>
            <person name="Zhuang W."/>
            <person name="Wang G."/>
        </authorList>
    </citation>
    <scope>NUCLEOTIDE SEQUENCE [LARGE SCALE GENOMIC DNA]</scope>
    <source>
        <strain evidence="5">208</strain>
    </source>
</reference>
<dbReference type="InterPro" id="IPR005502">
    <property type="entry name" value="Ribosyl_crysJ1"/>
</dbReference>
<dbReference type="PANTHER" id="PTHR16222:SF24">
    <property type="entry name" value="ADP-RIBOSYLHYDROLASE ARH3"/>
    <property type="match status" value="1"/>
</dbReference>
<dbReference type="PANTHER" id="PTHR16222">
    <property type="entry name" value="ADP-RIBOSYLGLYCOHYDROLASE"/>
    <property type="match status" value="1"/>
</dbReference>
<dbReference type="GO" id="GO:0046872">
    <property type="term" value="F:metal ion binding"/>
    <property type="evidence" value="ECO:0007669"/>
    <property type="project" value="UniProtKB-KW"/>
</dbReference>
<evidence type="ECO:0000313" key="4">
    <source>
        <dbReference type="EMBL" id="OQP67564.1"/>
    </source>
</evidence>
<keyword evidence="5" id="KW-1185">Reference proteome</keyword>
<accession>A0A1V9GAI6</accession>
<sequence>MSSFLYTMALADSYGMKYEFVQHATTAGPADLVHGSHPEFTEYIKGNYSDDTQMSLANMELLLTKMTASGKFYITVEDFVRAWLSTFKRDPHPGYSKHMYRLLADSETAEDFITRLDATGGTTSGAAMRAGVFGVIPEIEQVKHLALLQARITHDTPAGTTSALAVALSVHYLHHGGSRQGLENFLAAQLGAQWRQNGYVNDMSNGMYIVGQALKALMNAATLSQVLLHVVNQDETSDTDTVCAIAAVIASRSTDWANDLPVALENGLENGTYGADYLKMIDRSVAAFFSRRALYS</sequence>
<dbReference type="Pfam" id="PF03747">
    <property type="entry name" value="ADP_ribosyl_GH"/>
    <property type="match status" value="1"/>
</dbReference>
<protein>
    <recommendedName>
        <fullName evidence="6">ADP-ribosylglycohydrolase</fullName>
    </recommendedName>
</protein>